<protein>
    <submittedName>
        <fullName evidence="3">Zn_dep_PLPC domain-containing protein</fullName>
    </submittedName>
</protein>
<reference evidence="2" key="1">
    <citation type="journal article" date="2012" name="PLoS Negl. Trop. Dis.">
        <title>A systematically improved high quality genome and transcriptome of the human blood fluke Schistosoma mansoni.</title>
        <authorList>
            <person name="Protasio A.V."/>
            <person name="Tsai I.J."/>
            <person name="Babbage A."/>
            <person name="Nichol S."/>
            <person name="Hunt M."/>
            <person name="Aslett M.A."/>
            <person name="De Silva N."/>
            <person name="Velarde G.S."/>
            <person name="Anderson T.J."/>
            <person name="Clark R.C."/>
            <person name="Davidson C."/>
            <person name="Dillon G.P."/>
            <person name="Holroyd N.E."/>
            <person name="LoVerde P.T."/>
            <person name="Lloyd C."/>
            <person name="McQuillan J."/>
            <person name="Oliveira G."/>
            <person name="Otto T.D."/>
            <person name="Parker-Manuel S.J."/>
            <person name="Quail M.A."/>
            <person name="Wilson R.A."/>
            <person name="Zerlotini A."/>
            <person name="Dunne D.W."/>
            <person name="Berriman M."/>
        </authorList>
    </citation>
    <scope>NUCLEOTIDE SEQUENCE [LARGE SCALE GENOMIC DNA]</scope>
    <source>
        <strain evidence="2">Puerto Rican</strain>
    </source>
</reference>
<feature type="transmembrane region" description="Helical" evidence="1">
    <location>
        <begin position="631"/>
        <end position="647"/>
    </location>
</feature>
<sequence length="1923" mass="221167">MTKKVNVYCESNLPSFLSCECHVNEPERVAFVSGIRENSKVCYEEYTEVIKSLKEVVDKCLFTWETFPVQLPKSFLSLAANEDLNVSDVFYDNNVEKCEATARICFRDLNVVNKSQRQEIRTNAQFVVPCTTFTGEVHAWKISPWLLNGTRNIHKHFNRDLYNAFSVVVVTSMNFIENPNFSISRSLVELSIAVHSILDIFFGWPRVNNGDVDLKLLEERLGFLICELSVKSNHKKKVLDFWSICEHLSKLPFGKCEEIPENIPLPYRFLTPNRVSVDLRLHDPVLLERCLHVIGDLENSVRGDWFQDFKEYSVSQLRDEKKSVSEVKRLVLLDGMKQYAIRLFDAIRQSEALHKISPGIAEPLIQEAKFNLIVTEAKELFMQNWLSYCQSYERNLKLNNPVLFNIPKWRSKQWYYAKAEYLQEHKLDIHEYVLSKCISNGLDSYAFLIGRDLAFLRDRECLLRDQIFKSARFPDEEFIFQVSRRCLRNVYVYREDFSLSNHYQLVDTILVSYDSDKGSPDQLPTIKRHIKRNKTQNCTTEVIPLMYRFPRSSFAMNTSKTNKGDNFPSHVGFVTDNTVTSNTDFSNILNSPDHRYRDPLLPPKSSTDQVNYSQSNFVMQSTLVLKASTRYFMWRWLVFFLCTYSWLIRSLQYFFVIIPFQSCVSYVVLFKRTSIYYMYKVDKNSGYVYYDKAYYNHTLISFLRQMWTTLRRNRQKFDHQLLSTGFFRWYIIRPIHWIWTYIIHGVLTTMILVVFWPTLCIICSTTSIVIGVLSIPVIPLLSLLAHLLGLLFWNAYTPVLGSNRLIPLFEIIFYQFLLKSVVQFFVSVLCAFILCPIWFVLHLLFTVTKFLLYTLWDAFVFYLVFKLVTRIPCQENCSVKRSNDPKTVRSICLLARPEDILIILGVQLEYLELNLWKSQMELIAKKPINVYNEFLQSLSSLPLSVLSDNTVADTLNTKTRCWLSLIEKSYNRRAKALEVQTNSRFFRRIKLSDRNLKLTLNLGSELTKCFYELRILPRIHLLKLHIDDWWSKFQLDENDFTGLCSYLLRNAFGEQVFCCITEKNITIPLQIRDASLGQRFRELILSNLSKQICTSSAHSVHGNGVQSVTVGSVDHLEEESCDLIELDNEDESLSLGSDSCASRRERLSQRCTVIAVSSKKDHSDNDINNCNNVNPSSDFPVDPRNSATETSCDPNSVYVSPIVHSSVHPGGYEPNLMKPSIIDPMSLIHIDLPNFPLSVFAPRTVRTLPSPLKSCSRRNVPPADKCTCNHNTSSQCSCISLTKNYLESDFHKHLAETWSDQSFDELNSLESDPLMQRRGATQSYHHTYSAVKRLLSSWTIFTSGNNVTNVDGVSTDENYKDENRELHDKIRSLLRFENEENQWCYCCDHSSTRSSATMSNVDKSIFAFQNVIQHMARVYHPCIITLLMHSRDRENTVLDVNHPLIHKLIHQITRPKAQMKLIKKIHAHENIVVSDLTGYLDSSSHKSDGQYACLRRNNGSNMNSMSLDTMNNASNDILPYFKQPKHSQQFLKSPISTSGLIHHPDSTAHHRWYSNVNVSFNNPHFANISNNDCINNVMNQSLHFQPNWSKIHSSHEGIYDFSHSQQHFIPMDEMAKKSSNNYENQITVTNSNNLLNAYSYRNSKCFWSGLEIPMNDHDDKDFSGGTPTPSLYGTEDAATTDDLDETEDILSMSSSVHHSELVDNLLNITAQEQDILNDISNPTATRPLRLPLAIPELLTISATTAGSGDTQSQLESEIIDDCSSFGLTSSRLLNTRQSLSFNIDPMSCIQSEQSNSSQLSPHKIPKIPAEECACSPVGNSNMFFDSSPAETVIINGMFETSKPSSHLVLQDQDMQLIEKNSSNFSSNIYYDNDKQHDTEDISQIKSDSAVLNDQNKIFEMDNVDDEECVDDEHNTLKTVIKLF</sequence>
<dbReference type="AlphaFoldDB" id="A0A5K4F090"/>
<reference evidence="3" key="2">
    <citation type="submission" date="2019-11" db="UniProtKB">
        <authorList>
            <consortium name="WormBaseParasite"/>
        </authorList>
    </citation>
    <scope>IDENTIFICATION</scope>
    <source>
        <strain evidence="3">Puerto Rican</strain>
    </source>
</reference>
<keyword evidence="2" id="KW-1185">Reference proteome</keyword>
<dbReference type="InterPro" id="IPR057435">
    <property type="entry name" value="Lips"/>
</dbReference>
<dbReference type="InParanoid" id="A0A5K4F090"/>
<evidence type="ECO:0000256" key="1">
    <source>
        <dbReference type="SAM" id="Phobius"/>
    </source>
</evidence>
<accession>A0A5K4F090</accession>
<dbReference type="Proteomes" id="UP000008854">
    <property type="component" value="Unassembled WGS sequence"/>
</dbReference>
<dbReference type="Pfam" id="PF25228">
    <property type="entry name" value="Lips"/>
    <property type="match status" value="1"/>
</dbReference>
<evidence type="ECO:0000313" key="2">
    <source>
        <dbReference type="Proteomes" id="UP000008854"/>
    </source>
</evidence>
<proteinExistence type="predicted"/>
<dbReference type="STRING" id="6183.A0A5K4F090"/>
<evidence type="ECO:0000313" key="3">
    <source>
        <dbReference type="WBParaSite" id="Smp_244620.2"/>
    </source>
</evidence>
<name>A0A5K4F090_SCHMA</name>
<organism evidence="2 3">
    <name type="scientific">Schistosoma mansoni</name>
    <name type="common">Blood fluke</name>
    <dbReference type="NCBI Taxonomy" id="6183"/>
    <lineage>
        <taxon>Eukaryota</taxon>
        <taxon>Metazoa</taxon>
        <taxon>Spiralia</taxon>
        <taxon>Lophotrochozoa</taxon>
        <taxon>Platyhelminthes</taxon>
        <taxon>Trematoda</taxon>
        <taxon>Digenea</taxon>
        <taxon>Strigeidida</taxon>
        <taxon>Schistosomatoidea</taxon>
        <taxon>Schistosomatidae</taxon>
        <taxon>Schistosoma</taxon>
    </lineage>
</organism>
<feature type="transmembrane region" description="Helical" evidence="1">
    <location>
        <begin position="653"/>
        <end position="670"/>
    </location>
</feature>
<keyword evidence="1" id="KW-1133">Transmembrane helix</keyword>
<feature type="transmembrane region" description="Helical" evidence="1">
    <location>
        <begin position="737"/>
        <end position="756"/>
    </location>
</feature>
<dbReference type="PANTHER" id="PTHR37686">
    <property type="entry name" value="LD36006P"/>
    <property type="match status" value="1"/>
</dbReference>
<dbReference type="WBParaSite" id="Smp_244620.2">
    <property type="protein sequence ID" value="Smp_244620.2"/>
    <property type="gene ID" value="Smp_244620"/>
</dbReference>
<keyword evidence="1" id="KW-0472">Membrane</keyword>
<feature type="transmembrane region" description="Helical" evidence="1">
    <location>
        <begin position="768"/>
        <end position="793"/>
    </location>
</feature>
<keyword evidence="1" id="KW-0812">Transmembrane</keyword>
<dbReference type="ExpressionAtlas" id="A0A5K4F090">
    <property type="expression patterns" value="baseline"/>
</dbReference>
<dbReference type="FunCoup" id="A0A5K4F090">
    <property type="interactions" value="6"/>
</dbReference>
<dbReference type="PANTHER" id="PTHR37686:SF1">
    <property type="entry name" value="LD36006P"/>
    <property type="match status" value="1"/>
</dbReference>